<evidence type="ECO:0000256" key="4">
    <source>
        <dbReference type="ARBA" id="ARBA00023145"/>
    </source>
</evidence>
<evidence type="ECO:0000256" key="1">
    <source>
        <dbReference type="ARBA" id="ARBA00009381"/>
    </source>
</evidence>
<accession>A0A4U8TK93</accession>
<dbReference type="Gene3D" id="3.60.20.40">
    <property type="match status" value="1"/>
</dbReference>
<dbReference type="InterPro" id="IPR043137">
    <property type="entry name" value="GGT_ssub_C"/>
</dbReference>
<dbReference type="AlphaFoldDB" id="A0A4U8TK93"/>
<evidence type="ECO:0000313" key="5">
    <source>
        <dbReference type="EMBL" id="TLE00830.1"/>
    </source>
</evidence>
<dbReference type="PANTHER" id="PTHR43199:SF1">
    <property type="entry name" value="GLUTATHIONE HYDROLASE PROENZYME"/>
    <property type="match status" value="1"/>
</dbReference>
<keyword evidence="3" id="KW-0378">Hydrolase</keyword>
<dbReference type="InterPro" id="IPR029055">
    <property type="entry name" value="Ntn_hydrolases_N"/>
</dbReference>
<feature type="non-terminal residue" evidence="5">
    <location>
        <position position="1"/>
    </location>
</feature>
<sequence length="200" mass="22119">AINPNAKGFKEGNHTTHYSVADKWGNAVSVTYTLNKRYGNAAAIDGAGFLMNDQMENFSIKPGYPNRHGLIEMENNAIEPNKRPLSSMSPTILLKDGKLFMVVGSPGSGKIATVIVQVISNVIDHGMNISQAVEFSRIHHQWLPDEIRVESFGLNKDTQDALKKMGYKILLSEDMGDVNAIVRDIKTGIYYGVTDPRRKI</sequence>
<name>A0A4U8TK93_9HELI</name>
<keyword evidence="2 5" id="KW-0808">Transferase</keyword>
<dbReference type="GO" id="GO:0016787">
    <property type="term" value="F:hydrolase activity"/>
    <property type="evidence" value="ECO:0007669"/>
    <property type="project" value="UniProtKB-KW"/>
</dbReference>
<dbReference type="PRINTS" id="PR01210">
    <property type="entry name" value="GGTRANSPTASE"/>
</dbReference>
<dbReference type="Pfam" id="PF01019">
    <property type="entry name" value="G_glu_transpept"/>
    <property type="match status" value="1"/>
</dbReference>
<gene>
    <name evidence="5" type="ORF">LS73_002690</name>
</gene>
<evidence type="ECO:0000256" key="2">
    <source>
        <dbReference type="ARBA" id="ARBA00022679"/>
    </source>
</evidence>
<comment type="caution">
    <text evidence="5">The sequence shown here is derived from an EMBL/GenBank/DDBJ whole genome shotgun (WGS) entry which is preliminary data.</text>
</comment>
<dbReference type="PANTHER" id="PTHR43199">
    <property type="entry name" value="GLUTATHIONE HYDROLASE"/>
    <property type="match status" value="1"/>
</dbReference>
<dbReference type="GO" id="GO:0016740">
    <property type="term" value="F:transferase activity"/>
    <property type="evidence" value="ECO:0007669"/>
    <property type="project" value="UniProtKB-KW"/>
</dbReference>
<organism evidence="5 6">
    <name type="scientific">Helicobacter muridarum</name>
    <dbReference type="NCBI Taxonomy" id="216"/>
    <lineage>
        <taxon>Bacteria</taxon>
        <taxon>Pseudomonadati</taxon>
        <taxon>Campylobacterota</taxon>
        <taxon>Epsilonproteobacteria</taxon>
        <taxon>Campylobacterales</taxon>
        <taxon>Helicobacteraceae</taxon>
        <taxon>Helicobacter</taxon>
    </lineage>
</organism>
<dbReference type="PROSITE" id="PS00462">
    <property type="entry name" value="G_GLU_TRANSPEPTIDASE"/>
    <property type="match status" value="1"/>
</dbReference>
<proteinExistence type="inferred from homology"/>
<dbReference type="STRING" id="216.LS73_05760"/>
<dbReference type="RefSeq" id="WP_201273576.1">
    <property type="nucleotide sequence ID" value="NZ_JRPD02000004.1"/>
</dbReference>
<evidence type="ECO:0000256" key="3">
    <source>
        <dbReference type="ARBA" id="ARBA00022801"/>
    </source>
</evidence>
<dbReference type="Proteomes" id="UP000029922">
    <property type="component" value="Unassembled WGS sequence"/>
</dbReference>
<dbReference type="SUPFAM" id="SSF56235">
    <property type="entry name" value="N-terminal nucleophile aminohydrolases (Ntn hydrolases)"/>
    <property type="match status" value="1"/>
</dbReference>
<dbReference type="InterPro" id="IPR055262">
    <property type="entry name" value="GGT_CS"/>
</dbReference>
<evidence type="ECO:0000313" key="6">
    <source>
        <dbReference type="Proteomes" id="UP000029922"/>
    </source>
</evidence>
<dbReference type="InterPro" id="IPR051792">
    <property type="entry name" value="GGT_bact"/>
</dbReference>
<dbReference type="EMBL" id="JRPD02000004">
    <property type="protein sequence ID" value="TLE00830.1"/>
    <property type="molecule type" value="Genomic_DNA"/>
</dbReference>
<keyword evidence="4" id="KW-0865">Zymogen</keyword>
<comment type="similarity">
    <text evidence="1">Belongs to the gamma-glutamyltransferase family.</text>
</comment>
<protein>
    <submittedName>
        <fullName evidence="5">Gamma-glutamyltransferase</fullName>
    </submittedName>
</protein>
<reference evidence="5 6" key="1">
    <citation type="journal article" date="2014" name="Genome Announc.">
        <title>Draft genome sequences of eight enterohepatic helicobacter species isolated from both laboratory and wild rodents.</title>
        <authorList>
            <person name="Sheh A."/>
            <person name="Shen Z."/>
            <person name="Fox J.G."/>
        </authorList>
    </citation>
    <scope>NUCLEOTIDE SEQUENCE [LARGE SCALE GENOMIC DNA]</scope>
    <source>
        <strain evidence="5 6">ST1</strain>
    </source>
</reference>